<dbReference type="Pfam" id="PF00078">
    <property type="entry name" value="RVT_1"/>
    <property type="match status" value="1"/>
</dbReference>
<name>A0A7W0DV93_9ACTN</name>
<dbReference type="CDD" id="cd01651">
    <property type="entry name" value="RT_G2_intron"/>
    <property type="match status" value="1"/>
</dbReference>
<evidence type="ECO:0000259" key="1">
    <source>
        <dbReference type="PROSITE" id="PS50878"/>
    </source>
</evidence>
<gene>
    <name evidence="2" type="ORF">H1D24_40990</name>
</gene>
<proteinExistence type="predicted"/>
<sequence length="249" mass="28225">MTNVQVQADADVMVNGPEDDILEWRDIDWRAVEDEVRRLRQRIFTASRDGDLKRVRNLQKLMLRSRANTLLSVRRVTEINAGRKTAGVDGRTALLPQSKIKLADWAQYRAKTWKPLPVKRVHIPKAGGKKRPLGIPVIADRLLQARVVNALEPEWEARFEPKSYGFRPGRGCHDAISAIYLTLKGKNPQRMWVLDADLKAAFDRIDHDHLLAQIGTFPARELVRHWLKAGVVDRGRLAPTEEGTPQGGV</sequence>
<dbReference type="EMBL" id="JACEHE010000063">
    <property type="protein sequence ID" value="MBA2951953.1"/>
    <property type="molecule type" value="Genomic_DNA"/>
</dbReference>
<reference evidence="2 3" key="1">
    <citation type="submission" date="2020-07" db="EMBL/GenBank/DDBJ databases">
        <title>Streptomyces isolated from Indian soil.</title>
        <authorList>
            <person name="Mandal S."/>
            <person name="Maiti P.K."/>
        </authorList>
    </citation>
    <scope>NUCLEOTIDE SEQUENCE [LARGE SCALE GENOMIC DNA]</scope>
    <source>
        <strain evidence="2 3">PSKA28</strain>
    </source>
</reference>
<keyword evidence="2" id="KW-0548">Nucleotidyltransferase</keyword>
<dbReference type="GO" id="GO:0003964">
    <property type="term" value="F:RNA-directed DNA polymerase activity"/>
    <property type="evidence" value="ECO:0007669"/>
    <property type="project" value="UniProtKB-KW"/>
</dbReference>
<dbReference type="PANTHER" id="PTHR34047:SF10">
    <property type="entry name" value="GROUP II INTRON-ASSOCIATED OPEN READING FRAME"/>
    <property type="match status" value="1"/>
</dbReference>
<dbReference type="InterPro" id="IPR043502">
    <property type="entry name" value="DNA/RNA_pol_sf"/>
</dbReference>
<organism evidence="2 3">
    <name type="scientific">Streptomyces himalayensis subsp. himalayensis</name>
    <dbReference type="NCBI Taxonomy" id="2756131"/>
    <lineage>
        <taxon>Bacteria</taxon>
        <taxon>Bacillati</taxon>
        <taxon>Actinomycetota</taxon>
        <taxon>Actinomycetes</taxon>
        <taxon>Kitasatosporales</taxon>
        <taxon>Streptomycetaceae</taxon>
        <taxon>Streptomyces</taxon>
        <taxon>Streptomyces himalayensis</taxon>
    </lineage>
</organism>
<dbReference type="InterPro" id="IPR051083">
    <property type="entry name" value="GrpII_Intron_Splice-Mob/Def"/>
</dbReference>
<comment type="caution">
    <text evidence="2">The sequence shown here is derived from an EMBL/GenBank/DDBJ whole genome shotgun (WGS) entry which is preliminary data.</text>
</comment>
<evidence type="ECO:0000313" key="2">
    <source>
        <dbReference type="EMBL" id="MBA2951953.1"/>
    </source>
</evidence>
<dbReference type="InterPro" id="IPR025960">
    <property type="entry name" value="RVT_N"/>
</dbReference>
<dbReference type="SUPFAM" id="SSF56672">
    <property type="entry name" value="DNA/RNA polymerases"/>
    <property type="match status" value="1"/>
</dbReference>
<keyword evidence="2" id="KW-0808">Transferase</keyword>
<dbReference type="InterPro" id="IPR000477">
    <property type="entry name" value="RT_dom"/>
</dbReference>
<accession>A0A7W0DV93</accession>
<dbReference type="RefSeq" id="WP_181662865.1">
    <property type="nucleotide sequence ID" value="NZ_JACEHE010000063.1"/>
</dbReference>
<feature type="domain" description="Reverse transcriptase" evidence="1">
    <location>
        <begin position="104"/>
        <end position="249"/>
    </location>
</feature>
<dbReference type="PROSITE" id="PS50878">
    <property type="entry name" value="RT_POL"/>
    <property type="match status" value="1"/>
</dbReference>
<protein>
    <submittedName>
        <fullName evidence="2">Reverse transcriptase N-terminal domain-containing protein</fullName>
    </submittedName>
</protein>
<dbReference type="AlphaFoldDB" id="A0A7W0DV93"/>
<evidence type="ECO:0000313" key="3">
    <source>
        <dbReference type="Proteomes" id="UP000545761"/>
    </source>
</evidence>
<dbReference type="Proteomes" id="UP000545761">
    <property type="component" value="Unassembled WGS sequence"/>
</dbReference>
<keyword evidence="2" id="KW-0695">RNA-directed DNA polymerase</keyword>
<dbReference type="Pfam" id="PF13655">
    <property type="entry name" value="RVT_N"/>
    <property type="match status" value="1"/>
</dbReference>
<feature type="non-terminal residue" evidence="2">
    <location>
        <position position="249"/>
    </location>
</feature>
<dbReference type="PANTHER" id="PTHR34047">
    <property type="entry name" value="NUCLEAR INTRON MATURASE 1, MITOCHONDRIAL-RELATED"/>
    <property type="match status" value="1"/>
</dbReference>